<dbReference type="InterPro" id="IPR050250">
    <property type="entry name" value="Macrolide_Exporter_MacB"/>
</dbReference>
<keyword evidence="3 7" id="KW-0812">Transmembrane</keyword>
<feature type="transmembrane region" description="Helical" evidence="7">
    <location>
        <begin position="411"/>
        <end position="433"/>
    </location>
</feature>
<dbReference type="Pfam" id="PF02687">
    <property type="entry name" value="FtsX"/>
    <property type="match status" value="1"/>
</dbReference>
<feature type="transmembrane region" description="Helical" evidence="7">
    <location>
        <begin position="743"/>
        <end position="770"/>
    </location>
</feature>
<evidence type="ECO:0000259" key="9">
    <source>
        <dbReference type="Pfam" id="PF02687"/>
    </source>
</evidence>
<name>A0A5Q6S438_9ACTN</name>
<dbReference type="PANTHER" id="PTHR30572:SF4">
    <property type="entry name" value="ABC TRANSPORTER PERMEASE YTRF"/>
    <property type="match status" value="1"/>
</dbReference>
<organism evidence="10 11">
    <name type="scientific">Mumia zhuanghuii</name>
    <dbReference type="NCBI Taxonomy" id="2585211"/>
    <lineage>
        <taxon>Bacteria</taxon>
        <taxon>Bacillati</taxon>
        <taxon>Actinomycetota</taxon>
        <taxon>Actinomycetes</taxon>
        <taxon>Propionibacteriales</taxon>
        <taxon>Nocardioidaceae</taxon>
        <taxon>Mumia</taxon>
    </lineage>
</organism>
<proteinExistence type="inferred from homology"/>
<dbReference type="GO" id="GO:0022857">
    <property type="term" value="F:transmembrane transporter activity"/>
    <property type="evidence" value="ECO:0007669"/>
    <property type="project" value="TreeGrafter"/>
</dbReference>
<evidence type="ECO:0000313" key="11">
    <source>
        <dbReference type="Proteomes" id="UP000307768"/>
    </source>
</evidence>
<reference evidence="10 11" key="1">
    <citation type="submission" date="2019-09" db="EMBL/GenBank/DDBJ databases">
        <title>Mumia zhuanghuii sp. nov. isolated from the intestinal contents of plateau pika (Ochotona curzoniae) in the Qinghai-Tibet plateau of China.</title>
        <authorList>
            <person name="Tian Z."/>
        </authorList>
    </citation>
    <scope>NUCLEOTIDE SEQUENCE [LARGE SCALE GENOMIC DNA]</scope>
    <source>
        <strain evidence="11">350</strain>
    </source>
</reference>
<evidence type="ECO:0000256" key="3">
    <source>
        <dbReference type="ARBA" id="ARBA00022692"/>
    </source>
</evidence>
<evidence type="ECO:0000256" key="6">
    <source>
        <dbReference type="ARBA" id="ARBA00038076"/>
    </source>
</evidence>
<feature type="transmembrane region" description="Helical" evidence="7">
    <location>
        <begin position="690"/>
        <end position="710"/>
    </location>
</feature>
<feature type="transmembrane region" description="Helical" evidence="7">
    <location>
        <begin position="464"/>
        <end position="483"/>
    </location>
</feature>
<keyword evidence="2" id="KW-1003">Cell membrane</keyword>
<keyword evidence="4 7" id="KW-1133">Transmembrane helix</keyword>
<evidence type="ECO:0000256" key="2">
    <source>
        <dbReference type="ARBA" id="ARBA00022475"/>
    </source>
</evidence>
<dbReference type="OrthoDB" id="3719151at2"/>
<keyword evidence="5 7" id="KW-0472">Membrane</keyword>
<feature type="transmembrane region" description="Helical" evidence="7">
    <location>
        <begin position="790"/>
        <end position="812"/>
    </location>
</feature>
<comment type="similarity">
    <text evidence="6">Belongs to the ABC-4 integral membrane protein family.</text>
</comment>
<dbReference type="EMBL" id="VDFQ02000001">
    <property type="protein sequence ID" value="KAA1424959.1"/>
    <property type="molecule type" value="Genomic_DNA"/>
</dbReference>
<feature type="signal peptide" evidence="8">
    <location>
        <begin position="1"/>
        <end position="27"/>
    </location>
</feature>
<protein>
    <submittedName>
        <fullName evidence="10">ABC transporter permease</fullName>
    </submittedName>
</protein>
<accession>A0A5Q6S438</accession>
<dbReference type="Proteomes" id="UP000307768">
    <property type="component" value="Unassembled WGS sequence"/>
</dbReference>
<evidence type="ECO:0000256" key="1">
    <source>
        <dbReference type="ARBA" id="ARBA00004651"/>
    </source>
</evidence>
<feature type="chain" id="PRO_5039388611" evidence="8">
    <location>
        <begin position="28"/>
        <end position="825"/>
    </location>
</feature>
<feature type="transmembrane region" description="Helical" evidence="7">
    <location>
        <begin position="333"/>
        <end position="352"/>
    </location>
</feature>
<dbReference type="PANTHER" id="PTHR30572">
    <property type="entry name" value="MEMBRANE COMPONENT OF TRANSPORTER-RELATED"/>
    <property type="match status" value="1"/>
</dbReference>
<evidence type="ECO:0000256" key="5">
    <source>
        <dbReference type="ARBA" id="ARBA00023136"/>
    </source>
</evidence>
<evidence type="ECO:0000256" key="7">
    <source>
        <dbReference type="SAM" id="Phobius"/>
    </source>
</evidence>
<evidence type="ECO:0000313" key="10">
    <source>
        <dbReference type="EMBL" id="KAA1424959.1"/>
    </source>
</evidence>
<evidence type="ECO:0000256" key="8">
    <source>
        <dbReference type="SAM" id="SignalP"/>
    </source>
</evidence>
<dbReference type="AlphaFoldDB" id="A0A5Q6S438"/>
<comment type="caution">
    <text evidence="10">The sequence shown here is derived from an EMBL/GenBank/DDBJ whole genome shotgun (WGS) entry which is preliminary data.</text>
</comment>
<feature type="transmembrane region" description="Helical" evidence="7">
    <location>
        <begin position="373"/>
        <end position="391"/>
    </location>
</feature>
<sequence>MGSLSGRRARAHAWLLTAAALTSAATAFVLCGLATTAGEHADAEVSRGLGASPAREAALRISATTQLDDEVAEAEELSAEAEALGLLVTRSVRAEGGRYLTASYPALRELATLSTGRWGDGDGEATMPDAAARRLGVSAGDRLAIGTTVVTVAGTWHADDPADPRWFGDPAITSGAEAGAVGPVVVTERTLAGVSDRRTSSWTVTTPPHAGRTQLSAWTTEVPALVAAAEDGTVDVDGGLGRRVASVARADASVTATSAVCLVLVAAIGALASWFVVGALRQARSRESAVLRARGGSRLQLLRWHGVDALAAGAVGLLVGVVASTAAAGRPGWTSVVTAAVITGAVSLARAWPPASPSTTPRSSGTRTAPATVGGAVLVAAAALAALRVAWASDVVVVDSTGRVATDVVGVLAPALVLVATGLVLVALARPLLGAAARLAARASDRLALVLSLRLAGRRARTQAAMSVLVALVTGCVLTSATADASSDALVARTRAMAVGADVRVGFDVPPLLDRQNPAIDPTPYGALPGVTSVRTAVEAAVRVADVPTTLLAVSSPLEAGGDAAPAAAAGGAVRIAVTTRLARTLDLEPGDQVEVLVQAAAARFPGAVSRVSDSLPGLSGDSGMVADQQDVEAALSERDVQLAPNTVLLGSSDPTTTAGAVPAVVQRPYSVTAATAPAPVSETRWQEPWRWVALAAVLVGSLGLAAVVVGGARRSRREAAVLRALGATSAERLRALLGEAGFAVVLGAIAGLVGSAAVMVTVIPSLAHALVARGAPDVGLTLTVDGSTLAWSVVCLAMAAVGIGAGSAQVLRSRPLQALSEEDR</sequence>
<feature type="domain" description="ABC3 transporter permease C-terminal" evidence="9">
    <location>
        <begin position="694"/>
        <end position="808"/>
    </location>
</feature>
<comment type="subcellular location">
    <subcellularLocation>
        <location evidence="1">Cell membrane</location>
        <topology evidence="1">Multi-pass membrane protein</topology>
    </subcellularLocation>
</comment>
<dbReference type="RefSeq" id="WP_149768131.1">
    <property type="nucleotide sequence ID" value="NZ_VDFQ02000001.1"/>
</dbReference>
<gene>
    <name evidence="10" type="ORF">FE697_003400</name>
</gene>
<evidence type="ECO:0000256" key="4">
    <source>
        <dbReference type="ARBA" id="ARBA00022989"/>
    </source>
</evidence>
<keyword evidence="8" id="KW-0732">Signal</keyword>
<feature type="transmembrane region" description="Helical" evidence="7">
    <location>
        <begin position="256"/>
        <end position="280"/>
    </location>
</feature>
<dbReference type="GO" id="GO:0005886">
    <property type="term" value="C:plasma membrane"/>
    <property type="evidence" value="ECO:0007669"/>
    <property type="project" value="UniProtKB-SubCell"/>
</dbReference>
<feature type="transmembrane region" description="Helical" evidence="7">
    <location>
        <begin position="301"/>
        <end position="327"/>
    </location>
</feature>
<dbReference type="InterPro" id="IPR003838">
    <property type="entry name" value="ABC3_permease_C"/>
</dbReference>